<proteinExistence type="predicted"/>
<protein>
    <recommendedName>
        <fullName evidence="1">Metallo-beta-lactamase domain-containing protein</fullName>
    </recommendedName>
</protein>
<dbReference type="GO" id="GO:0050313">
    <property type="term" value="F:sulfur dioxygenase activity"/>
    <property type="evidence" value="ECO:0007669"/>
    <property type="project" value="TreeGrafter"/>
</dbReference>
<dbReference type="PANTHER" id="PTHR43084:SF1">
    <property type="entry name" value="PERSULFIDE DIOXYGENASE ETHE1, MITOCHONDRIAL"/>
    <property type="match status" value="1"/>
</dbReference>
<dbReference type="InterPro" id="IPR001279">
    <property type="entry name" value="Metallo-B-lactamas"/>
</dbReference>
<dbReference type="Gene3D" id="3.60.15.10">
    <property type="entry name" value="Ribonuclease Z/Hydroxyacylglutathione hydrolase-like"/>
    <property type="match status" value="1"/>
</dbReference>
<keyword evidence="3" id="KW-1185">Reference proteome</keyword>
<dbReference type="EMBL" id="SGPJ01000136">
    <property type="protein sequence ID" value="THG98071.1"/>
    <property type="molecule type" value="Genomic_DNA"/>
</dbReference>
<evidence type="ECO:0000313" key="2">
    <source>
        <dbReference type="EMBL" id="THG98071.1"/>
    </source>
</evidence>
<dbReference type="PANTHER" id="PTHR43084">
    <property type="entry name" value="PERSULFIDE DIOXYGENASE ETHE1"/>
    <property type="match status" value="1"/>
</dbReference>
<sequence length="234" mass="26013">MASAYCFRETHAHADHLTSSQYLKSQLGGNVPVCIGARIAQVQNTFASVYGFDSPAFFQNTFDIYFEDDFEFALGGTTCRVMHLPGHTPDHIGYVLGGAIFTGDSIFNPDVGSARADFPGGSVTDLYSSIQRLLSFPEHSLLFVGHDYPAPGSRTPIPCTTVREQKDAWNKKDKTEFIKWRQQRDATLSAPRLLHPSLQVNIRAGKLPLKDESGRAWLKTPLRGVDRCWPNCAY</sequence>
<dbReference type="InterPro" id="IPR036866">
    <property type="entry name" value="RibonucZ/Hydroxyglut_hydro"/>
</dbReference>
<dbReference type="SMART" id="SM00849">
    <property type="entry name" value="Lactamase_B"/>
    <property type="match status" value="1"/>
</dbReference>
<comment type="caution">
    <text evidence="2">The sequence shown here is derived from an EMBL/GenBank/DDBJ whole genome shotgun (WGS) entry which is preliminary data.</text>
</comment>
<name>A0A4S4KIC4_9APHY</name>
<gene>
    <name evidence="2" type="ORF">EW026_g4057</name>
</gene>
<dbReference type="SUPFAM" id="SSF56281">
    <property type="entry name" value="Metallo-hydrolase/oxidoreductase"/>
    <property type="match status" value="1"/>
</dbReference>
<evidence type="ECO:0000259" key="1">
    <source>
        <dbReference type="SMART" id="SM00849"/>
    </source>
</evidence>
<dbReference type="Proteomes" id="UP000309038">
    <property type="component" value="Unassembled WGS sequence"/>
</dbReference>
<dbReference type="AlphaFoldDB" id="A0A4S4KIC4"/>
<reference evidence="2 3" key="1">
    <citation type="submission" date="2019-02" db="EMBL/GenBank/DDBJ databases">
        <title>Genome sequencing of the rare red list fungi Phlebia centrifuga.</title>
        <authorList>
            <person name="Buettner E."/>
            <person name="Kellner H."/>
        </authorList>
    </citation>
    <scope>NUCLEOTIDE SEQUENCE [LARGE SCALE GENOMIC DNA]</scope>
    <source>
        <strain evidence="2 3">DSM 108282</strain>
    </source>
</reference>
<organism evidence="2 3">
    <name type="scientific">Hermanssonia centrifuga</name>
    <dbReference type="NCBI Taxonomy" id="98765"/>
    <lineage>
        <taxon>Eukaryota</taxon>
        <taxon>Fungi</taxon>
        <taxon>Dikarya</taxon>
        <taxon>Basidiomycota</taxon>
        <taxon>Agaricomycotina</taxon>
        <taxon>Agaricomycetes</taxon>
        <taxon>Polyporales</taxon>
        <taxon>Meruliaceae</taxon>
        <taxon>Hermanssonia</taxon>
    </lineage>
</organism>
<evidence type="ECO:0000313" key="3">
    <source>
        <dbReference type="Proteomes" id="UP000309038"/>
    </source>
</evidence>
<dbReference type="Pfam" id="PF00753">
    <property type="entry name" value="Lactamase_B"/>
    <property type="match status" value="1"/>
</dbReference>
<dbReference type="GO" id="GO:0070813">
    <property type="term" value="P:hydrogen sulfide metabolic process"/>
    <property type="evidence" value="ECO:0007669"/>
    <property type="project" value="TreeGrafter"/>
</dbReference>
<dbReference type="InterPro" id="IPR051682">
    <property type="entry name" value="Mito_Persulfide_Diox"/>
</dbReference>
<feature type="domain" description="Metallo-beta-lactamase" evidence="1">
    <location>
        <begin position="1"/>
        <end position="146"/>
    </location>
</feature>
<accession>A0A4S4KIC4</accession>
<dbReference type="GO" id="GO:0006749">
    <property type="term" value="P:glutathione metabolic process"/>
    <property type="evidence" value="ECO:0007669"/>
    <property type="project" value="TreeGrafter"/>
</dbReference>